<protein>
    <submittedName>
        <fullName evidence="2">Uncharacterized protein</fullName>
    </submittedName>
</protein>
<reference evidence="2 3" key="2">
    <citation type="journal article" date="2014" name="Int. J. Syst. Evol. Microbiol.">
        <title>Methanobacterium paludis sp. nov. and a novel strain of Methanobacterium lacus isolated from northern peatlands.</title>
        <authorList>
            <person name="Cadillo-Quiroz H."/>
            <person name="Brauer S.L."/>
            <person name="Goodson N."/>
            <person name="Yavitt J.B."/>
            <person name="Zinder S.H."/>
        </authorList>
    </citation>
    <scope>NUCLEOTIDE SEQUENCE [LARGE SCALE GENOMIC DNA]</scope>
    <source>
        <strain evidence="2 3">AL-21</strain>
    </source>
</reference>
<gene>
    <name evidence="2" type="ordered locus">Metbo_1048</name>
</gene>
<keyword evidence="1" id="KW-0472">Membrane</keyword>
<proteinExistence type="predicted"/>
<organism evidence="2 3">
    <name type="scientific">Methanobacterium lacus (strain AL-21)</name>
    <dbReference type="NCBI Taxonomy" id="877455"/>
    <lineage>
        <taxon>Archaea</taxon>
        <taxon>Methanobacteriati</taxon>
        <taxon>Methanobacteriota</taxon>
        <taxon>Methanomada group</taxon>
        <taxon>Methanobacteria</taxon>
        <taxon>Methanobacteriales</taxon>
        <taxon>Methanobacteriaceae</taxon>
        <taxon>Methanobacterium</taxon>
    </lineage>
</organism>
<evidence type="ECO:0000313" key="3">
    <source>
        <dbReference type="Proteomes" id="UP000007490"/>
    </source>
</evidence>
<dbReference type="AlphaFoldDB" id="F0TCL8"/>
<dbReference type="Proteomes" id="UP000007490">
    <property type="component" value="Chromosome"/>
</dbReference>
<keyword evidence="1" id="KW-1133">Transmembrane helix</keyword>
<dbReference type="GeneID" id="43500402"/>
<dbReference type="RefSeq" id="WP_013644646.1">
    <property type="nucleotide sequence ID" value="NC_015216.1"/>
</dbReference>
<evidence type="ECO:0000256" key="1">
    <source>
        <dbReference type="SAM" id="Phobius"/>
    </source>
</evidence>
<name>F0TCL8_METLA</name>
<evidence type="ECO:0000313" key="2">
    <source>
        <dbReference type="EMBL" id="ADZ09295.1"/>
    </source>
</evidence>
<accession>F0TCL8</accession>
<keyword evidence="1" id="KW-0812">Transmembrane</keyword>
<keyword evidence="3" id="KW-1185">Reference proteome</keyword>
<sequence length="45" mass="4903">MGFLDAIFTGTAAIVIGFILGIILATVVGFIIYGIVKLRDRNKYK</sequence>
<dbReference type="KEGG" id="mel:Metbo_1048"/>
<reference evidence="3" key="1">
    <citation type="submission" date="2011-02" db="EMBL/GenBank/DDBJ databases">
        <title>Complete sequence of Methanobacterium sp. AL-21.</title>
        <authorList>
            <consortium name="US DOE Joint Genome Institute"/>
            <person name="Lucas S."/>
            <person name="Copeland A."/>
            <person name="Lapidus A."/>
            <person name="Cheng J.-F."/>
            <person name="Goodwin L."/>
            <person name="Pitluck S."/>
            <person name="Chertkov O."/>
            <person name="Detter J.C."/>
            <person name="Han C."/>
            <person name="Tapia R."/>
            <person name="Land M."/>
            <person name="Hauser L."/>
            <person name="Kyrpides N."/>
            <person name="Ivanova N."/>
            <person name="Mikhailova N."/>
            <person name="Pagani I."/>
            <person name="Cadillo-Quiroz H."/>
            <person name="Imachi H."/>
            <person name="Zinder S."/>
            <person name="Liu W."/>
            <person name="Woyke T."/>
        </authorList>
    </citation>
    <scope>NUCLEOTIDE SEQUENCE [LARGE SCALE GENOMIC DNA]</scope>
    <source>
        <strain evidence="3">AL-21</strain>
    </source>
</reference>
<dbReference type="EMBL" id="CP002551">
    <property type="protein sequence ID" value="ADZ09295.1"/>
    <property type="molecule type" value="Genomic_DNA"/>
</dbReference>
<feature type="transmembrane region" description="Helical" evidence="1">
    <location>
        <begin position="6"/>
        <end position="36"/>
    </location>
</feature>
<dbReference type="HOGENOM" id="CLU_3194510_0_0_2"/>